<dbReference type="InterPro" id="IPR018484">
    <property type="entry name" value="FGGY_N"/>
</dbReference>
<evidence type="ECO:0000259" key="5">
    <source>
        <dbReference type="Pfam" id="PF00370"/>
    </source>
</evidence>
<evidence type="ECO:0000256" key="3">
    <source>
        <dbReference type="ARBA" id="ARBA00022777"/>
    </source>
</evidence>
<dbReference type="SUPFAM" id="SSF53067">
    <property type="entry name" value="Actin-like ATPase domain"/>
    <property type="match status" value="2"/>
</dbReference>
<dbReference type="InterPro" id="IPR018485">
    <property type="entry name" value="FGGY_C"/>
</dbReference>
<accession>A0ABW1IHA8</accession>
<evidence type="ECO:0000313" key="7">
    <source>
        <dbReference type="EMBL" id="MFC5985012.1"/>
    </source>
</evidence>
<dbReference type="EMBL" id="JBHSQV010000002">
    <property type="protein sequence ID" value="MFC5985012.1"/>
    <property type="molecule type" value="Genomic_DNA"/>
</dbReference>
<dbReference type="PROSITE" id="PS00445">
    <property type="entry name" value="FGGY_KINASES_2"/>
    <property type="match status" value="1"/>
</dbReference>
<dbReference type="InterPro" id="IPR043129">
    <property type="entry name" value="ATPase_NBD"/>
</dbReference>
<evidence type="ECO:0000313" key="8">
    <source>
        <dbReference type="Proteomes" id="UP001596250"/>
    </source>
</evidence>
<dbReference type="Gene3D" id="3.30.420.40">
    <property type="match status" value="2"/>
</dbReference>
<dbReference type="InterPro" id="IPR050406">
    <property type="entry name" value="FGGY_Carb_Kinase"/>
</dbReference>
<dbReference type="PANTHER" id="PTHR43095:SF2">
    <property type="entry name" value="GLUCONOKINASE"/>
    <property type="match status" value="1"/>
</dbReference>
<reference evidence="8" key="1">
    <citation type="journal article" date="2019" name="Int. J. Syst. Evol. Microbiol.">
        <title>The Global Catalogue of Microorganisms (GCM) 10K type strain sequencing project: providing services to taxonomists for standard genome sequencing and annotation.</title>
        <authorList>
            <consortium name="The Broad Institute Genomics Platform"/>
            <consortium name="The Broad Institute Genome Sequencing Center for Infectious Disease"/>
            <person name="Wu L."/>
            <person name="Ma J."/>
        </authorList>
    </citation>
    <scope>NUCLEOTIDE SEQUENCE [LARGE SCALE GENOMIC DNA]</scope>
    <source>
        <strain evidence="8">CCM 8749</strain>
    </source>
</reference>
<keyword evidence="3 4" id="KW-0418">Kinase</keyword>
<dbReference type="Proteomes" id="UP001596250">
    <property type="component" value="Unassembled WGS sequence"/>
</dbReference>
<dbReference type="GO" id="GO:0046316">
    <property type="term" value="F:gluconokinase activity"/>
    <property type="evidence" value="ECO:0007669"/>
    <property type="project" value="UniProtKB-EC"/>
</dbReference>
<dbReference type="CDD" id="cd07770">
    <property type="entry name" value="ASKHA_NBD_FGGY_GntK"/>
    <property type="match status" value="1"/>
</dbReference>
<dbReference type="Pfam" id="PF00370">
    <property type="entry name" value="FGGY_N"/>
    <property type="match status" value="1"/>
</dbReference>
<evidence type="ECO:0000256" key="1">
    <source>
        <dbReference type="ARBA" id="ARBA00009156"/>
    </source>
</evidence>
<dbReference type="RefSeq" id="WP_379891443.1">
    <property type="nucleotide sequence ID" value="NZ_CBCSCT010000008.1"/>
</dbReference>
<dbReference type="PANTHER" id="PTHR43095">
    <property type="entry name" value="SUGAR KINASE"/>
    <property type="match status" value="1"/>
</dbReference>
<dbReference type="InterPro" id="IPR018483">
    <property type="entry name" value="Carb_kinase_FGGY_CS"/>
</dbReference>
<dbReference type="InterPro" id="IPR000577">
    <property type="entry name" value="Carb_kinase_FGGY"/>
</dbReference>
<protein>
    <submittedName>
        <fullName evidence="7">Gluconokinase</fullName>
        <ecNumber evidence="7">2.7.1.12</ecNumber>
    </submittedName>
</protein>
<sequence length="514" mass="56394">MNGLNKQKQIIVAIDIGTTSAKCIAIHLSGRQLARSSVEYPLFTPQPDRAEQDPEQIWQAVVTGVQELFEKHGADPKQVLCFSFSSAMHALIAMSTEGKPLTPSIIWADSRSTAYVEKLRQQYDAHGIYRRTGTPIHPMSPLLKLMWMNEEQPELFQAADKFIGIKEYVLYRLFGRFVMDYSLASATGLYNLEKRDWDEEALRAAGITADRLPELVPTTAVLTGADRTITDKWGIAPYTPFIAGASDGVLANLGIGAVEEGVLAVTIGTSGAVRSVVGRPATDEQERLFCYVLTDDQFVIGGAVNNGGVLFRWVRDELATLETSQARDKGVDPYTHLTGLAAEVPPGSDGLLVLPLFMGERAPYWNADTRGVFFGLSLYHTKKHMIRAVLEGICFAIRSVTEALRDNSGPIKEIRASGGFAQSPFWCQLLADILGVTLKVPESVEGSSYGAAVLALQALGMNEHIPALLGQNLIEQTYEPNTEHKPIYDRLAALYQSLYEQLEGSFKVIVGLQK</sequence>
<gene>
    <name evidence="7" type="ORF">ACFPXP_00625</name>
</gene>
<feature type="domain" description="Carbohydrate kinase FGGY N-terminal" evidence="5">
    <location>
        <begin position="10"/>
        <end position="254"/>
    </location>
</feature>
<keyword evidence="8" id="KW-1185">Reference proteome</keyword>
<comment type="caution">
    <text evidence="7">The sequence shown here is derived from an EMBL/GenBank/DDBJ whole genome shotgun (WGS) entry which is preliminary data.</text>
</comment>
<dbReference type="EC" id="2.7.1.12" evidence="7"/>
<comment type="similarity">
    <text evidence="1 4">Belongs to the FGGY kinase family.</text>
</comment>
<feature type="domain" description="Carbohydrate kinase FGGY C-terminal" evidence="6">
    <location>
        <begin position="263"/>
        <end position="458"/>
    </location>
</feature>
<keyword evidence="2 4" id="KW-0808">Transferase</keyword>
<dbReference type="PROSITE" id="PS00933">
    <property type="entry name" value="FGGY_KINASES_1"/>
    <property type="match status" value="1"/>
</dbReference>
<evidence type="ECO:0000259" key="6">
    <source>
        <dbReference type="Pfam" id="PF02782"/>
    </source>
</evidence>
<evidence type="ECO:0000256" key="4">
    <source>
        <dbReference type="RuleBase" id="RU003733"/>
    </source>
</evidence>
<proteinExistence type="inferred from homology"/>
<dbReference type="Pfam" id="PF02782">
    <property type="entry name" value="FGGY_C"/>
    <property type="match status" value="1"/>
</dbReference>
<name>A0ABW1IHA8_9BACL</name>
<organism evidence="7 8">
    <name type="scientific">Marinicrinis lubricantis</name>
    <dbReference type="NCBI Taxonomy" id="2086470"/>
    <lineage>
        <taxon>Bacteria</taxon>
        <taxon>Bacillati</taxon>
        <taxon>Bacillota</taxon>
        <taxon>Bacilli</taxon>
        <taxon>Bacillales</taxon>
        <taxon>Paenibacillaceae</taxon>
    </lineage>
</organism>
<evidence type="ECO:0000256" key="2">
    <source>
        <dbReference type="ARBA" id="ARBA00022679"/>
    </source>
</evidence>
<dbReference type="PIRSF" id="PIRSF000538">
    <property type="entry name" value="GlpK"/>
    <property type="match status" value="1"/>
</dbReference>